<organism evidence="4">
    <name type="scientific">Anisakis simplex</name>
    <name type="common">Herring worm</name>
    <dbReference type="NCBI Taxonomy" id="6269"/>
    <lineage>
        <taxon>Eukaryota</taxon>
        <taxon>Metazoa</taxon>
        <taxon>Ecdysozoa</taxon>
        <taxon>Nematoda</taxon>
        <taxon>Chromadorea</taxon>
        <taxon>Rhabditida</taxon>
        <taxon>Spirurina</taxon>
        <taxon>Ascaridomorpha</taxon>
        <taxon>Ascaridoidea</taxon>
        <taxon>Anisakidae</taxon>
        <taxon>Anisakis</taxon>
        <taxon>Anisakis simplex complex</taxon>
    </lineage>
</organism>
<feature type="compositionally biased region" description="Basic and acidic residues" evidence="1">
    <location>
        <begin position="7"/>
        <end position="20"/>
    </location>
</feature>
<sequence length="146" mass="16861">MDFSCQSRERNRGSNDRKNECCSDEPIQVDVGAMIVCEILAKREAWWPNLRVFDVAGSALQSDGIDAISDRITQFITLHPRLQYISILDTPLNRHPYQYPHHRDIPLQIANGGTRAQCLLALQRYWRSDREAFTAHSLQAVYYLLQ</sequence>
<reference evidence="4" key="1">
    <citation type="submission" date="2017-02" db="UniProtKB">
        <authorList>
            <consortium name="WormBaseParasite"/>
        </authorList>
    </citation>
    <scope>IDENTIFICATION</scope>
</reference>
<evidence type="ECO:0000313" key="4">
    <source>
        <dbReference type="WBParaSite" id="ASIM_0002028001-mRNA-1"/>
    </source>
</evidence>
<reference evidence="2 3" key="2">
    <citation type="submission" date="2018-11" db="EMBL/GenBank/DDBJ databases">
        <authorList>
            <consortium name="Pathogen Informatics"/>
        </authorList>
    </citation>
    <scope>NUCLEOTIDE SEQUENCE [LARGE SCALE GENOMIC DNA]</scope>
</reference>
<dbReference type="AlphaFoldDB" id="A0A0M3KH16"/>
<proteinExistence type="predicted"/>
<dbReference type="Proteomes" id="UP000267096">
    <property type="component" value="Unassembled WGS sequence"/>
</dbReference>
<protein>
    <submittedName>
        <fullName evidence="4">Early embryogenesis protein zyg-11 (inferred by orthology to a C. elegans protein)</fullName>
    </submittedName>
</protein>
<dbReference type="PANTHER" id="PTHR12904">
    <property type="match status" value="1"/>
</dbReference>
<accession>A0A0M3KH16</accession>
<gene>
    <name evidence="2" type="ORF">ASIM_LOCUS19663</name>
</gene>
<keyword evidence="3" id="KW-1185">Reference proteome</keyword>
<feature type="region of interest" description="Disordered" evidence="1">
    <location>
        <begin position="1"/>
        <end position="20"/>
    </location>
</feature>
<dbReference type="EMBL" id="UYRR01037705">
    <property type="protein sequence ID" value="VDK71200.1"/>
    <property type="molecule type" value="Genomic_DNA"/>
</dbReference>
<dbReference type="WBParaSite" id="ASIM_0002028001-mRNA-1">
    <property type="protein sequence ID" value="ASIM_0002028001-mRNA-1"/>
    <property type="gene ID" value="ASIM_0002028001"/>
</dbReference>
<dbReference type="PANTHER" id="PTHR12904:SF22">
    <property type="entry name" value="ZYG-11 FAMILY MEMBER B, CELL CYCLE REGULATOR"/>
    <property type="match status" value="1"/>
</dbReference>
<evidence type="ECO:0000256" key="1">
    <source>
        <dbReference type="SAM" id="MobiDB-lite"/>
    </source>
</evidence>
<evidence type="ECO:0000313" key="3">
    <source>
        <dbReference type="Proteomes" id="UP000267096"/>
    </source>
</evidence>
<name>A0A0M3KH16_ANISI</name>
<dbReference type="InterPro" id="IPR051341">
    <property type="entry name" value="Zyg-11_UBL_adapter"/>
</dbReference>
<evidence type="ECO:0000313" key="2">
    <source>
        <dbReference type="EMBL" id="VDK71200.1"/>
    </source>
</evidence>
<dbReference type="GO" id="GO:0031462">
    <property type="term" value="C:Cul2-RING ubiquitin ligase complex"/>
    <property type="evidence" value="ECO:0007669"/>
    <property type="project" value="TreeGrafter"/>
</dbReference>